<gene>
    <name evidence="7" type="ORF">HYFRA_00011236</name>
</gene>
<dbReference type="GO" id="GO:0003735">
    <property type="term" value="F:structural constituent of ribosome"/>
    <property type="evidence" value="ECO:0007669"/>
    <property type="project" value="TreeGrafter"/>
</dbReference>
<dbReference type="InterPro" id="IPR016082">
    <property type="entry name" value="Ribosomal_uL30_ferredoxin-like"/>
</dbReference>
<dbReference type="Pfam" id="PF08079">
    <property type="entry name" value="Ribosomal_L30_N"/>
    <property type="match status" value="1"/>
</dbReference>
<evidence type="ECO:0000256" key="4">
    <source>
        <dbReference type="SAM" id="Coils"/>
    </source>
</evidence>
<dbReference type="AlphaFoldDB" id="A0A9N9KXF3"/>
<dbReference type="PANTHER" id="PTHR11524:SF16">
    <property type="entry name" value="LARGE RIBOSOMAL SUBUNIT PROTEIN UL30"/>
    <property type="match status" value="1"/>
</dbReference>
<dbReference type="FunFam" id="3.30.1390.20:FF:000003">
    <property type="entry name" value="60S ribosomal protein L7"/>
    <property type="match status" value="1"/>
</dbReference>
<evidence type="ECO:0000256" key="2">
    <source>
        <dbReference type="ARBA" id="ARBA00022980"/>
    </source>
</evidence>
<sequence length="302" mass="35035">MRLCQSFVKFSPLLGSRIIDTLGSSHRSKPYFRVSHLRECRALAAIPTRRSSSYTISVPTVDQILVPETLLKKRKSQEKAREERSAELEKKKKAQKEKRGVIFKRAEKYVKEYRDQEREKIRLQRLAKQDGSFYIPAEEKLVFVVRIKGINKIAPKPRKILQLLRLLQINNGVFVRMTKATLEMLKVVEPWIAYGYPNLKTVRELIYKRGYGKVEKQRIALTDNAIIENTLGKYGIVCIEDLIHEIFTVGPNFKQAANFLWPFKLSNPTAGGFKTRKFRHFVEGGDLGNREDKINALIRRMN</sequence>
<accession>A0A9N9KXF3</accession>
<dbReference type="InterPro" id="IPR039699">
    <property type="entry name" value="Ribosomal_uL30"/>
</dbReference>
<evidence type="ECO:0000256" key="1">
    <source>
        <dbReference type="ARBA" id="ARBA00007594"/>
    </source>
</evidence>
<comment type="similarity">
    <text evidence="1">Belongs to the universal ribosomal protein uL30 family.</text>
</comment>
<dbReference type="InterPro" id="IPR035808">
    <property type="entry name" value="Ribosomal_uL30_euk_arc"/>
</dbReference>
<dbReference type="GO" id="GO:0003723">
    <property type="term" value="F:RNA binding"/>
    <property type="evidence" value="ECO:0007669"/>
    <property type="project" value="InterPro"/>
</dbReference>
<dbReference type="Proteomes" id="UP000696280">
    <property type="component" value="Unassembled WGS sequence"/>
</dbReference>
<evidence type="ECO:0000259" key="5">
    <source>
        <dbReference type="Pfam" id="PF00327"/>
    </source>
</evidence>
<dbReference type="InterPro" id="IPR036919">
    <property type="entry name" value="Ribo_uL30_ferredoxin-like_sf"/>
</dbReference>
<dbReference type="Gene3D" id="3.30.1390.20">
    <property type="entry name" value="Ribosomal protein L30, ferredoxin-like fold domain"/>
    <property type="match status" value="2"/>
</dbReference>
<dbReference type="InterPro" id="IPR012988">
    <property type="entry name" value="Ribosomal_uL30_N_euk"/>
</dbReference>
<proteinExistence type="inferred from homology"/>
<comment type="caution">
    <text evidence="7">The sequence shown here is derived from an EMBL/GenBank/DDBJ whole genome shotgun (WGS) entry which is preliminary data.</text>
</comment>
<keyword evidence="4" id="KW-0175">Coiled coil</keyword>
<dbReference type="PANTHER" id="PTHR11524">
    <property type="entry name" value="60S RIBOSOMAL PROTEIN L7"/>
    <property type="match status" value="1"/>
</dbReference>
<dbReference type="FunFam" id="3.30.1390.20:FF:000002">
    <property type="entry name" value="60S ribosomal protein L7"/>
    <property type="match status" value="1"/>
</dbReference>
<keyword evidence="2" id="KW-0689">Ribosomal protein</keyword>
<dbReference type="SUPFAM" id="SSF55129">
    <property type="entry name" value="Ribosomal protein L30p/L7e"/>
    <property type="match status" value="1"/>
</dbReference>
<dbReference type="OrthoDB" id="28644at2759"/>
<dbReference type="GO" id="GO:0022625">
    <property type="term" value="C:cytosolic large ribosomal subunit"/>
    <property type="evidence" value="ECO:0007669"/>
    <property type="project" value="TreeGrafter"/>
</dbReference>
<dbReference type="Pfam" id="PF00327">
    <property type="entry name" value="Ribosomal_L30"/>
    <property type="match status" value="1"/>
</dbReference>
<name>A0A9N9KXF3_9HELO</name>
<reference evidence="7" key="1">
    <citation type="submission" date="2021-07" db="EMBL/GenBank/DDBJ databases">
        <authorList>
            <person name="Durling M."/>
        </authorList>
    </citation>
    <scope>NUCLEOTIDE SEQUENCE</scope>
</reference>
<protein>
    <recommendedName>
        <fullName evidence="9">60S ribosomal protein L7</fullName>
    </recommendedName>
</protein>
<dbReference type="GO" id="GO:0000463">
    <property type="term" value="P:maturation of LSU-rRNA from tricistronic rRNA transcript (SSU-rRNA, 5.8S rRNA, LSU-rRNA)"/>
    <property type="evidence" value="ECO:0007669"/>
    <property type="project" value="TreeGrafter"/>
</dbReference>
<evidence type="ECO:0000313" key="7">
    <source>
        <dbReference type="EMBL" id="CAG8955254.1"/>
    </source>
</evidence>
<dbReference type="CDD" id="cd01657">
    <property type="entry name" value="Ribosomal_L7_archeal_euk"/>
    <property type="match status" value="1"/>
</dbReference>
<feature type="coiled-coil region" evidence="4">
    <location>
        <begin position="77"/>
        <end position="126"/>
    </location>
</feature>
<dbReference type="InterPro" id="IPR005998">
    <property type="entry name" value="Ribosomal_uL30_euk"/>
</dbReference>
<feature type="domain" description="Large ribosomal subunit protein uL30 N-terminal eukaryotes" evidence="6">
    <location>
        <begin position="66"/>
        <end position="137"/>
    </location>
</feature>
<evidence type="ECO:0000259" key="6">
    <source>
        <dbReference type="Pfam" id="PF08079"/>
    </source>
</evidence>
<organism evidence="7 8">
    <name type="scientific">Hymenoscyphus fraxineus</name>
    <dbReference type="NCBI Taxonomy" id="746836"/>
    <lineage>
        <taxon>Eukaryota</taxon>
        <taxon>Fungi</taxon>
        <taxon>Dikarya</taxon>
        <taxon>Ascomycota</taxon>
        <taxon>Pezizomycotina</taxon>
        <taxon>Leotiomycetes</taxon>
        <taxon>Helotiales</taxon>
        <taxon>Helotiaceae</taxon>
        <taxon>Hymenoscyphus</taxon>
    </lineage>
</organism>
<keyword evidence="3" id="KW-0687">Ribonucleoprotein</keyword>
<evidence type="ECO:0008006" key="9">
    <source>
        <dbReference type="Google" id="ProtNLM"/>
    </source>
</evidence>
<dbReference type="EMBL" id="CAJVRL010000061">
    <property type="protein sequence ID" value="CAG8955254.1"/>
    <property type="molecule type" value="Genomic_DNA"/>
</dbReference>
<evidence type="ECO:0000313" key="8">
    <source>
        <dbReference type="Proteomes" id="UP000696280"/>
    </source>
</evidence>
<evidence type="ECO:0000256" key="3">
    <source>
        <dbReference type="ARBA" id="ARBA00023274"/>
    </source>
</evidence>
<feature type="domain" description="Large ribosomal subunit protein uL30-like ferredoxin-like fold" evidence="5">
    <location>
        <begin position="142"/>
        <end position="192"/>
    </location>
</feature>
<keyword evidence="8" id="KW-1185">Reference proteome</keyword>
<dbReference type="NCBIfam" id="TIGR01310">
    <property type="entry name" value="uL30_euk"/>
    <property type="match status" value="1"/>
</dbReference>